<reference evidence="3" key="1">
    <citation type="submission" date="2023-03" db="EMBL/GenBank/DDBJ databases">
        <title>Massive genome expansion in bonnet fungi (Mycena s.s.) driven by repeated elements and novel gene families across ecological guilds.</title>
        <authorList>
            <consortium name="Lawrence Berkeley National Laboratory"/>
            <person name="Harder C.B."/>
            <person name="Miyauchi S."/>
            <person name="Viragh M."/>
            <person name="Kuo A."/>
            <person name="Thoen E."/>
            <person name="Andreopoulos B."/>
            <person name="Lu D."/>
            <person name="Skrede I."/>
            <person name="Drula E."/>
            <person name="Henrissat B."/>
            <person name="Morin E."/>
            <person name="Kohler A."/>
            <person name="Barry K."/>
            <person name="LaButti K."/>
            <person name="Morin E."/>
            <person name="Salamov A."/>
            <person name="Lipzen A."/>
            <person name="Mereny Z."/>
            <person name="Hegedus B."/>
            <person name="Baldrian P."/>
            <person name="Stursova M."/>
            <person name="Weitz H."/>
            <person name="Taylor A."/>
            <person name="Grigoriev I.V."/>
            <person name="Nagy L.G."/>
            <person name="Martin F."/>
            <person name="Kauserud H."/>
        </authorList>
    </citation>
    <scope>NUCLEOTIDE SEQUENCE</scope>
    <source>
        <strain evidence="3">CBHHK182m</strain>
    </source>
</reference>
<evidence type="ECO:0000256" key="2">
    <source>
        <dbReference type="SAM" id="MobiDB-lite"/>
    </source>
</evidence>
<evidence type="ECO:0000313" key="3">
    <source>
        <dbReference type="EMBL" id="KAJ7766067.1"/>
    </source>
</evidence>
<dbReference type="Proteomes" id="UP001215598">
    <property type="component" value="Unassembled WGS sequence"/>
</dbReference>
<name>A0AAD7NM74_9AGAR</name>
<evidence type="ECO:0000256" key="1">
    <source>
        <dbReference type="SAM" id="Coils"/>
    </source>
</evidence>
<dbReference type="EMBL" id="JARKIB010000024">
    <property type="protein sequence ID" value="KAJ7766067.1"/>
    <property type="molecule type" value="Genomic_DNA"/>
</dbReference>
<gene>
    <name evidence="3" type="ORF">B0H16DRAFT_1687113</name>
</gene>
<feature type="coiled-coil region" evidence="1">
    <location>
        <begin position="62"/>
        <end position="89"/>
    </location>
</feature>
<dbReference type="AlphaFoldDB" id="A0AAD7NM74"/>
<evidence type="ECO:0000313" key="4">
    <source>
        <dbReference type="Proteomes" id="UP001215598"/>
    </source>
</evidence>
<protein>
    <submittedName>
        <fullName evidence="3">Uncharacterized protein</fullName>
    </submittedName>
</protein>
<accession>A0AAD7NM74</accession>
<organism evidence="3 4">
    <name type="scientific">Mycena metata</name>
    <dbReference type="NCBI Taxonomy" id="1033252"/>
    <lineage>
        <taxon>Eukaryota</taxon>
        <taxon>Fungi</taxon>
        <taxon>Dikarya</taxon>
        <taxon>Basidiomycota</taxon>
        <taxon>Agaricomycotina</taxon>
        <taxon>Agaricomycetes</taxon>
        <taxon>Agaricomycetidae</taxon>
        <taxon>Agaricales</taxon>
        <taxon>Marasmiineae</taxon>
        <taxon>Mycenaceae</taxon>
        <taxon>Mycena</taxon>
    </lineage>
</organism>
<feature type="region of interest" description="Disordered" evidence="2">
    <location>
        <begin position="26"/>
        <end position="48"/>
    </location>
</feature>
<sequence>MWRRRAPAEGLLESAQLPSLYHDDAIKQAGEDLKKKKPPQSARAKAEHAEAIKVSGFVHAALKDRERAFKDADKALKEAKKRAESKAEAGDAEETVFHWIASLFAPNTIARTRTRTWHELRARADVEPPRPQVCILVGADRVCVPRAIHAVRRIDAAAHRLVPSPSHTRTRTHTPRLFVAQPSADLGRVEVLSLRQGVRFLNNPVSTLTGDHRFIFPRPAAFDLNSEFSLHGCYPNFGFHNFKLQGHRPMLHSQPTCPQKKRRIDSWKEQHVVGGSRTHQSF</sequence>
<keyword evidence="1" id="KW-0175">Coiled coil</keyword>
<keyword evidence="4" id="KW-1185">Reference proteome</keyword>
<comment type="caution">
    <text evidence="3">The sequence shown here is derived from an EMBL/GenBank/DDBJ whole genome shotgun (WGS) entry which is preliminary data.</text>
</comment>
<proteinExistence type="predicted"/>